<dbReference type="PANTHER" id="PTHR10210">
    <property type="entry name" value="RIBOSE-PHOSPHATE DIPHOSPHOKINASE FAMILY MEMBER"/>
    <property type="match status" value="1"/>
</dbReference>
<dbReference type="GO" id="GO:0005524">
    <property type="term" value="F:ATP binding"/>
    <property type="evidence" value="ECO:0007669"/>
    <property type="project" value="UniProtKB-KW"/>
</dbReference>
<feature type="binding site" evidence="12">
    <location>
        <begin position="223"/>
        <end position="227"/>
    </location>
    <ligand>
        <name>D-ribose 5-phosphate</name>
        <dbReference type="ChEBI" id="CHEBI:78346"/>
    </ligand>
</feature>
<comment type="subcellular location">
    <subcellularLocation>
        <location evidence="12">Cytoplasm</location>
    </subcellularLocation>
</comment>
<feature type="binding site" evidence="12">
    <location>
        <position position="170"/>
    </location>
    <ligand>
        <name>Mg(2+)</name>
        <dbReference type="ChEBI" id="CHEBI:18420"/>
    </ligand>
</feature>
<feature type="binding site" evidence="12">
    <location>
        <begin position="38"/>
        <end position="40"/>
    </location>
    <ligand>
        <name>ATP</name>
        <dbReference type="ChEBI" id="CHEBI:30616"/>
    </ligand>
</feature>
<sequence>MNRELKIFSGNANLALAHEISAYLGQKLGEATVASFSDGEIRVKIEENVRGADVFVVQSCCQPVNDSLMELLIIIDALKRSSANRITAVIPYFGYARQDRKDQPRVPITAKLVADLITTAGADRVLTMDLHAGQIQGFFNVPVDHLYALPVLLDYITKKKIADLVVVSPDAGGVERARAFAKRLQANLAIIDKRREGPNQAQIMNIIGDVQGKNALLLDDMIDTAGTIVQGAQACADQGAREVWTACTHAVLSGPALDRLQRSCISQVVVTNTIPLRGKEQVCPKLHALSVAPLLGEAIRRIHEDESVSSLFA</sequence>
<dbReference type="GO" id="GO:0000287">
    <property type="term" value="F:magnesium ion binding"/>
    <property type="evidence" value="ECO:0007669"/>
    <property type="project" value="UniProtKB-UniRule"/>
</dbReference>
<dbReference type="SUPFAM" id="SSF53271">
    <property type="entry name" value="PRTase-like"/>
    <property type="match status" value="1"/>
</dbReference>
<dbReference type="InterPro" id="IPR000836">
    <property type="entry name" value="PRTase_dom"/>
</dbReference>
<dbReference type="Pfam" id="PF14572">
    <property type="entry name" value="Pribosyl_synth"/>
    <property type="match status" value="1"/>
</dbReference>
<organism evidence="14 15">
    <name type="scientific">Nitrospira moscoviensis</name>
    <dbReference type="NCBI Taxonomy" id="42253"/>
    <lineage>
        <taxon>Bacteria</taxon>
        <taxon>Pseudomonadati</taxon>
        <taxon>Nitrospirota</taxon>
        <taxon>Nitrospiria</taxon>
        <taxon>Nitrospirales</taxon>
        <taxon>Nitrospiraceae</taxon>
        <taxon>Nitrospira</taxon>
    </lineage>
</organism>
<dbReference type="Pfam" id="PF13793">
    <property type="entry name" value="Pribosyltran_N"/>
    <property type="match status" value="1"/>
</dbReference>
<keyword evidence="8 12" id="KW-0460">Magnesium</keyword>
<dbReference type="EMBL" id="CP011801">
    <property type="protein sequence ID" value="ALA57077.1"/>
    <property type="molecule type" value="Genomic_DNA"/>
</dbReference>
<dbReference type="HAMAP" id="MF_00583_B">
    <property type="entry name" value="RibP_PPkinase_B"/>
    <property type="match status" value="1"/>
</dbReference>
<name>A0A0K2G8Y7_NITMO</name>
<evidence type="ECO:0000259" key="13">
    <source>
        <dbReference type="Pfam" id="PF13793"/>
    </source>
</evidence>
<evidence type="ECO:0000256" key="9">
    <source>
        <dbReference type="ARBA" id="ARBA00049535"/>
    </source>
</evidence>
<comment type="cofactor">
    <cofactor evidence="12">
        <name>Mg(2+)</name>
        <dbReference type="ChEBI" id="CHEBI:18420"/>
    </cofactor>
    <text evidence="12">Binds 2 Mg(2+) ions per subunit.</text>
</comment>
<keyword evidence="7 12" id="KW-0067">ATP-binding</keyword>
<dbReference type="PROSITE" id="PS00114">
    <property type="entry name" value="PRPP_SYNTHASE"/>
    <property type="match status" value="1"/>
</dbReference>
<dbReference type="GO" id="GO:0004749">
    <property type="term" value="F:ribose phosphate diphosphokinase activity"/>
    <property type="evidence" value="ECO:0007669"/>
    <property type="project" value="UniProtKB-UniRule"/>
</dbReference>
<dbReference type="EC" id="2.7.6.1" evidence="12"/>
<evidence type="ECO:0000256" key="2">
    <source>
        <dbReference type="ARBA" id="ARBA00022679"/>
    </source>
</evidence>
<evidence type="ECO:0000256" key="1">
    <source>
        <dbReference type="ARBA" id="ARBA00004996"/>
    </source>
</evidence>
<dbReference type="OrthoDB" id="9777067at2"/>
<dbReference type="InterPro" id="IPR005946">
    <property type="entry name" value="Rib-P_diPkinase"/>
</dbReference>
<feature type="active site" evidence="12">
    <location>
        <position position="193"/>
    </location>
</feature>
<feature type="binding site" evidence="12">
    <location>
        <begin position="97"/>
        <end position="98"/>
    </location>
    <ligand>
        <name>ATP</name>
        <dbReference type="ChEBI" id="CHEBI:30616"/>
    </ligand>
</feature>
<evidence type="ECO:0000256" key="4">
    <source>
        <dbReference type="ARBA" id="ARBA00022727"/>
    </source>
</evidence>
<protein>
    <recommendedName>
        <fullName evidence="12">Ribose-phosphate pyrophosphokinase</fullName>
        <shortName evidence="12">RPPK</shortName>
        <ecNumber evidence="12">2.7.6.1</ecNumber>
    </recommendedName>
    <alternativeName>
        <fullName evidence="12">5-phospho-D-ribosyl alpha-1-diphosphate synthase</fullName>
    </alternativeName>
    <alternativeName>
        <fullName evidence="12">Phosphoribosyl diphosphate synthase</fullName>
    </alternativeName>
    <alternativeName>
        <fullName evidence="12">Phosphoribosyl pyrophosphate synthase</fullName>
        <shortName evidence="12">P-Rib-PP synthase</shortName>
        <shortName evidence="12">PRPP synthase</shortName>
        <shortName evidence="12">PRPPase</shortName>
    </alternativeName>
</protein>
<dbReference type="GO" id="GO:0016301">
    <property type="term" value="F:kinase activity"/>
    <property type="evidence" value="ECO:0007669"/>
    <property type="project" value="UniProtKB-KW"/>
</dbReference>
<keyword evidence="12" id="KW-0963">Cytoplasm</keyword>
<evidence type="ECO:0000256" key="10">
    <source>
        <dbReference type="ARBA" id="ARBA00054914"/>
    </source>
</evidence>
<dbReference type="GO" id="GO:0006015">
    <property type="term" value="P:5-phosphoribose 1-diphosphate biosynthetic process"/>
    <property type="evidence" value="ECO:0007669"/>
    <property type="project" value="UniProtKB-UniRule"/>
</dbReference>
<dbReference type="UniPathway" id="UPA00087">
    <property type="reaction ID" value="UER00172"/>
</dbReference>
<reference evidence="14" key="1">
    <citation type="journal article" date="2015" name="Proc. Natl. Acad. Sci. U.S.A.">
        <title>Expanded metabolic versatility of ubiquitous nitrite-oxidizing bacteria from the genus Nitrospira.</title>
        <authorList>
            <person name="Koch H."/>
            <person name="Lucker S."/>
            <person name="Albertsen M."/>
            <person name="Kitzinger K."/>
            <person name="Herbold C."/>
            <person name="Spieck E."/>
            <person name="Nielsen P.H."/>
            <person name="Wagner M."/>
            <person name="Daims H."/>
        </authorList>
    </citation>
    <scope>NUCLEOTIDE SEQUENCE [LARGE SCALE GENOMIC DNA]</scope>
    <source>
        <strain evidence="14">NSP M-1</strain>
    </source>
</reference>
<evidence type="ECO:0000256" key="3">
    <source>
        <dbReference type="ARBA" id="ARBA00022723"/>
    </source>
</evidence>
<dbReference type="FunFam" id="3.40.50.2020:FF:000001">
    <property type="entry name" value="Ribose-phosphate pyrophosphokinase"/>
    <property type="match status" value="1"/>
</dbReference>
<dbReference type="InterPro" id="IPR037515">
    <property type="entry name" value="Rib-P_diPkinase_bac"/>
</dbReference>
<keyword evidence="3 12" id="KW-0479">Metal-binding</keyword>
<evidence type="ECO:0000256" key="5">
    <source>
        <dbReference type="ARBA" id="ARBA00022741"/>
    </source>
</evidence>
<comment type="pathway">
    <text evidence="1 12">Metabolic intermediate biosynthesis; 5-phospho-alpha-D-ribose 1-diphosphate biosynthesis; 5-phospho-alpha-D-ribose 1-diphosphate from D-ribose 5-phosphate (route I): step 1/1.</text>
</comment>
<evidence type="ECO:0000256" key="6">
    <source>
        <dbReference type="ARBA" id="ARBA00022777"/>
    </source>
</evidence>
<dbReference type="GO" id="GO:0005737">
    <property type="term" value="C:cytoplasm"/>
    <property type="evidence" value="ECO:0007669"/>
    <property type="project" value="UniProtKB-SubCell"/>
</dbReference>
<dbReference type="Gene3D" id="3.40.50.2020">
    <property type="match status" value="2"/>
</dbReference>
<comment type="function">
    <text evidence="10 12">Involved in the biosynthesis of the central metabolite phospho-alpha-D-ribosyl-1-pyrophosphate (PRPP) via the transfer of pyrophosphoryl group from ATP to 1-hydroxyl of ribose-5-phosphate (Rib-5-P).</text>
</comment>
<comment type="subunit">
    <text evidence="12">Homohexamer.</text>
</comment>
<keyword evidence="4 12" id="KW-0545">Nucleotide biosynthesis</keyword>
<evidence type="ECO:0000256" key="8">
    <source>
        <dbReference type="ARBA" id="ARBA00022842"/>
    </source>
</evidence>
<proteinExistence type="inferred from homology"/>
<dbReference type="SMART" id="SM01400">
    <property type="entry name" value="Pribosyltran_N"/>
    <property type="match status" value="1"/>
</dbReference>
<evidence type="ECO:0000313" key="14">
    <source>
        <dbReference type="EMBL" id="ALA57077.1"/>
    </source>
</evidence>
<dbReference type="AlphaFoldDB" id="A0A0K2G8Y7"/>
<dbReference type="NCBIfam" id="NF002320">
    <property type="entry name" value="PRK01259.1"/>
    <property type="match status" value="1"/>
</dbReference>
<comment type="similarity">
    <text evidence="11 12">Belongs to the ribose-phosphate pyrophosphokinase family. Class I subfamily.</text>
</comment>
<dbReference type="PANTHER" id="PTHR10210:SF41">
    <property type="entry name" value="RIBOSE-PHOSPHATE PYROPHOSPHOKINASE 1, CHLOROPLASTIC"/>
    <property type="match status" value="1"/>
</dbReference>
<gene>
    <name evidence="14" type="primary">prsA</name>
    <name evidence="12" type="synonym">prs</name>
    <name evidence="14" type="ORF">NITMOv2_0641</name>
</gene>
<keyword evidence="5 12" id="KW-0547">Nucleotide-binding</keyword>
<feature type="binding site" evidence="12">
    <location>
        <position position="219"/>
    </location>
    <ligand>
        <name>D-ribose 5-phosphate</name>
        <dbReference type="ChEBI" id="CHEBI:78346"/>
    </ligand>
</feature>
<dbReference type="GO" id="GO:0002189">
    <property type="term" value="C:ribose phosphate diphosphokinase complex"/>
    <property type="evidence" value="ECO:0007669"/>
    <property type="project" value="TreeGrafter"/>
</dbReference>
<dbReference type="KEGG" id="nmv:NITMOv2_0641"/>
<dbReference type="InterPro" id="IPR029099">
    <property type="entry name" value="Pribosyltran_N"/>
</dbReference>
<evidence type="ECO:0000256" key="7">
    <source>
        <dbReference type="ARBA" id="ARBA00022840"/>
    </source>
</evidence>
<dbReference type="GO" id="GO:0009156">
    <property type="term" value="P:ribonucleoside monophosphate biosynthetic process"/>
    <property type="evidence" value="ECO:0007669"/>
    <property type="project" value="InterPro"/>
</dbReference>
<keyword evidence="2 12" id="KW-0808">Transferase</keyword>
<evidence type="ECO:0000256" key="11">
    <source>
        <dbReference type="ARBA" id="ARBA00061444"/>
    </source>
</evidence>
<dbReference type="CDD" id="cd06223">
    <property type="entry name" value="PRTases_typeI"/>
    <property type="match status" value="1"/>
</dbReference>
<keyword evidence="15" id="KW-1185">Reference proteome</keyword>
<dbReference type="NCBIfam" id="TIGR01251">
    <property type="entry name" value="ribP_PPkin"/>
    <property type="match status" value="1"/>
</dbReference>
<comment type="catalytic activity">
    <reaction evidence="9 12">
        <text>D-ribose 5-phosphate + ATP = 5-phospho-alpha-D-ribose 1-diphosphate + AMP + H(+)</text>
        <dbReference type="Rhea" id="RHEA:15609"/>
        <dbReference type="ChEBI" id="CHEBI:15378"/>
        <dbReference type="ChEBI" id="CHEBI:30616"/>
        <dbReference type="ChEBI" id="CHEBI:58017"/>
        <dbReference type="ChEBI" id="CHEBI:78346"/>
        <dbReference type="ChEBI" id="CHEBI:456215"/>
        <dbReference type="EC" id="2.7.6.1"/>
    </reaction>
</comment>
<evidence type="ECO:0000313" key="15">
    <source>
        <dbReference type="Proteomes" id="UP000069205"/>
    </source>
</evidence>
<dbReference type="Proteomes" id="UP000069205">
    <property type="component" value="Chromosome"/>
</dbReference>
<keyword evidence="6 12" id="KW-0418">Kinase</keyword>
<accession>A0A0K2G8Y7</accession>
<dbReference type="GO" id="GO:0006164">
    <property type="term" value="P:purine nucleotide biosynthetic process"/>
    <property type="evidence" value="ECO:0007669"/>
    <property type="project" value="TreeGrafter"/>
</dbReference>
<dbReference type="InterPro" id="IPR029057">
    <property type="entry name" value="PRTase-like"/>
</dbReference>
<feature type="binding site" evidence="12">
    <location>
        <position position="131"/>
    </location>
    <ligand>
        <name>Mg(2+)</name>
        <dbReference type="ChEBI" id="CHEBI:18420"/>
    </ligand>
</feature>
<dbReference type="PATRIC" id="fig|42253.5.peg.635"/>
<dbReference type="RefSeq" id="WP_053378476.1">
    <property type="nucleotide sequence ID" value="NZ_CP011801.1"/>
</dbReference>
<feature type="domain" description="Ribose-phosphate pyrophosphokinase N-terminal" evidence="13">
    <location>
        <begin position="5"/>
        <end position="121"/>
    </location>
</feature>
<dbReference type="InterPro" id="IPR000842">
    <property type="entry name" value="PRib_PP_synth_CS"/>
</dbReference>
<dbReference type="STRING" id="42253.NITMOv2_0641"/>
<evidence type="ECO:0000256" key="12">
    <source>
        <dbReference type="HAMAP-Rule" id="MF_00583"/>
    </source>
</evidence>
<feature type="binding site" evidence="12">
    <location>
        <position position="195"/>
    </location>
    <ligand>
        <name>D-ribose 5-phosphate</name>
        <dbReference type="ChEBI" id="CHEBI:78346"/>
    </ligand>
</feature>